<dbReference type="Gramene" id="OE9A048886T1">
    <property type="protein sequence ID" value="OE9A048886C1"/>
    <property type="gene ID" value="OE9A048886"/>
</dbReference>
<organism evidence="1 2">
    <name type="scientific">Olea europaea subsp. europaea</name>
    <dbReference type="NCBI Taxonomy" id="158383"/>
    <lineage>
        <taxon>Eukaryota</taxon>
        <taxon>Viridiplantae</taxon>
        <taxon>Streptophyta</taxon>
        <taxon>Embryophyta</taxon>
        <taxon>Tracheophyta</taxon>
        <taxon>Spermatophyta</taxon>
        <taxon>Magnoliopsida</taxon>
        <taxon>eudicotyledons</taxon>
        <taxon>Gunneridae</taxon>
        <taxon>Pentapetalae</taxon>
        <taxon>asterids</taxon>
        <taxon>lamiids</taxon>
        <taxon>Lamiales</taxon>
        <taxon>Oleaceae</taxon>
        <taxon>Oleeae</taxon>
        <taxon>Olea</taxon>
    </lineage>
</organism>
<feature type="non-terminal residue" evidence="1">
    <location>
        <position position="65"/>
    </location>
</feature>
<dbReference type="Proteomes" id="UP000594638">
    <property type="component" value="Unassembled WGS sequence"/>
</dbReference>
<sequence length="65" mass="7463">MPSNARKRHGRKPVGKMIQEAAAAYAGGTREEIQWLIAEWEEDINRHPNVRAVDVEEWKVLVPDL</sequence>
<keyword evidence="2" id="KW-1185">Reference proteome</keyword>
<protein>
    <submittedName>
        <fullName evidence="1">Uncharacterized protein</fullName>
    </submittedName>
</protein>
<accession>A0A8S0TGA5</accession>
<dbReference type="EMBL" id="CACTIH010006259">
    <property type="protein sequence ID" value="CAA3004527.1"/>
    <property type="molecule type" value="Genomic_DNA"/>
</dbReference>
<dbReference type="AlphaFoldDB" id="A0A8S0TGA5"/>
<gene>
    <name evidence="1" type="ORF">OLEA9_A048886</name>
</gene>
<evidence type="ECO:0000313" key="2">
    <source>
        <dbReference type="Proteomes" id="UP000594638"/>
    </source>
</evidence>
<comment type="caution">
    <text evidence="1">The sequence shown here is derived from an EMBL/GenBank/DDBJ whole genome shotgun (WGS) entry which is preliminary data.</text>
</comment>
<proteinExistence type="predicted"/>
<reference evidence="1 2" key="1">
    <citation type="submission" date="2019-12" db="EMBL/GenBank/DDBJ databases">
        <authorList>
            <person name="Alioto T."/>
            <person name="Alioto T."/>
            <person name="Gomez Garrido J."/>
        </authorList>
    </citation>
    <scope>NUCLEOTIDE SEQUENCE [LARGE SCALE GENOMIC DNA]</scope>
</reference>
<evidence type="ECO:0000313" key="1">
    <source>
        <dbReference type="EMBL" id="CAA3004527.1"/>
    </source>
</evidence>
<name>A0A8S0TGA5_OLEEU</name>